<sequence length="148" mass="16418">MNSRCWPAIVRVKTPSKIAALELKPFYLSRCSLRLGFNSPLILAKPIIVRHCFLLLPQLAPQSHLSDFQDVDASSRAPFRSPGESLNASIPTTPIPDILVFSSLSPPARYHTQLLAFIARNSVSGVFVLPLQNLLVVYTLDCLFGRPY</sequence>
<protein>
    <submittedName>
        <fullName evidence="1 3">Uncharacterized protein</fullName>
    </submittedName>
</protein>
<evidence type="ECO:0000313" key="3">
    <source>
        <dbReference type="WBParaSite" id="SSLN_0000826101-mRNA-1"/>
    </source>
</evidence>
<dbReference type="AlphaFoldDB" id="A0A183SUQ9"/>
<keyword evidence="2" id="KW-1185">Reference proteome</keyword>
<dbReference type="WBParaSite" id="SSLN_0000826101-mRNA-1">
    <property type="protein sequence ID" value="SSLN_0000826101-mRNA-1"/>
    <property type="gene ID" value="SSLN_0000826101"/>
</dbReference>
<name>A0A183SUQ9_SCHSO</name>
<accession>A0A183SUQ9</accession>
<evidence type="ECO:0000313" key="2">
    <source>
        <dbReference type="Proteomes" id="UP000275846"/>
    </source>
</evidence>
<dbReference type="EMBL" id="UYSU01034398">
    <property type="protein sequence ID" value="VDL94342.1"/>
    <property type="molecule type" value="Genomic_DNA"/>
</dbReference>
<evidence type="ECO:0000313" key="1">
    <source>
        <dbReference type="EMBL" id="VDL94342.1"/>
    </source>
</evidence>
<organism evidence="3">
    <name type="scientific">Schistocephalus solidus</name>
    <name type="common">Tapeworm</name>
    <dbReference type="NCBI Taxonomy" id="70667"/>
    <lineage>
        <taxon>Eukaryota</taxon>
        <taxon>Metazoa</taxon>
        <taxon>Spiralia</taxon>
        <taxon>Lophotrochozoa</taxon>
        <taxon>Platyhelminthes</taxon>
        <taxon>Cestoda</taxon>
        <taxon>Eucestoda</taxon>
        <taxon>Diphyllobothriidea</taxon>
        <taxon>Diphyllobothriidae</taxon>
        <taxon>Schistocephalus</taxon>
    </lineage>
</organism>
<gene>
    <name evidence="1" type="ORF">SSLN_LOCUS7957</name>
</gene>
<dbReference type="Proteomes" id="UP000275846">
    <property type="component" value="Unassembled WGS sequence"/>
</dbReference>
<reference evidence="3" key="1">
    <citation type="submission" date="2016-06" db="UniProtKB">
        <authorList>
            <consortium name="WormBaseParasite"/>
        </authorList>
    </citation>
    <scope>IDENTIFICATION</scope>
</reference>
<proteinExistence type="predicted"/>
<reference evidence="1 2" key="2">
    <citation type="submission" date="2018-11" db="EMBL/GenBank/DDBJ databases">
        <authorList>
            <consortium name="Pathogen Informatics"/>
        </authorList>
    </citation>
    <scope>NUCLEOTIDE SEQUENCE [LARGE SCALE GENOMIC DNA]</scope>
    <source>
        <strain evidence="1 2">NST_G2</strain>
    </source>
</reference>